<dbReference type="EMBL" id="LRGC01000003">
    <property type="protein sequence ID" value="KWR56523.1"/>
    <property type="molecule type" value="Genomic_DNA"/>
</dbReference>
<organism evidence="1 2">
    <name type="scientific">Bacteroides stercoris</name>
    <dbReference type="NCBI Taxonomy" id="46506"/>
    <lineage>
        <taxon>Bacteria</taxon>
        <taxon>Pseudomonadati</taxon>
        <taxon>Bacteroidota</taxon>
        <taxon>Bacteroidia</taxon>
        <taxon>Bacteroidales</taxon>
        <taxon>Bacteroidaceae</taxon>
        <taxon>Bacteroides</taxon>
    </lineage>
</organism>
<accession>A0A108TAX3</accession>
<sequence length="115" mass="12740">MIAILAVLLHNGAIEAADFLCTPAGCKAESCILAQAPTAQQVIHNYYRHTSSAASCLEHVESQQVPNNKSSLLRTDIIRMQQLLRAQSYDRMPNVHCLTVPGPHYYIIGLRKIII</sequence>
<dbReference type="AlphaFoldDB" id="A0A108TAX3"/>
<dbReference type="PATRIC" id="fig|46506.5.peg.897"/>
<dbReference type="STRING" id="46506.AA415_00832"/>
<keyword evidence="2" id="KW-1185">Reference proteome</keyword>
<dbReference type="RefSeq" id="WP_060385467.1">
    <property type="nucleotide sequence ID" value="NZ_LRGC01000003.1"/>
</dbReference>
<evidence type="ECO:0000313" key="1">
    <source>
        <dbReference type="EMBL" id="KWR56523.1"/>
    </source>
</evidence>
<gene>
    <name evidence="1" type="ORF">AA415_00832</name>
</gene>
<protein>
    <submittedName>
        <fullName evidence="1">Uncharacterized protein</fullName>
    </submittedName>
</protein>
<name>A0A108TAX3_BACSE</name>
<proteinExistence type="predicted"/>
<reference evidence="1 2" key="1">
    <citation type="journal article" date="2016" name="BMC Genomics">
        <title>Type VI secretion systems of human gut Bacteroidales segregate into three genetic architectures, two of which are contained on mobile genetic elements.</title>
        <authorList>
            <person name="Coyne M.J."/>
            <person name="Roelofs K.G."/>
            <person name="Comstock L.E."/>
        </authorList>
    </citation>
    <scope>NUCLEOTIDE SEQUENCE [LARGE SCALE GENOMIC DNA]</scope>
    <source>
        <strain evidence="1 2">CL09T03C01</strain>
    </source>
</reference>
<dbReference type="Proteomes" id="UP000056419">
    <property type="component" value="Unassembled WGS sequence"/>
</dbReference>
<evidence type="ECO:0000313" key="2">
    <source>
        <dbReference type="Proteomes" id="UP000056419"/>
    </source>
</evidence>
<comment type="caution">
    <text evidence="1">The sequence shown here is derived from an EMBL/GenBank/DDBJ whole genome shotgun (WGS) entry which is preliminary data.</text>
</comment>